<dbReference type="VEuPathDB" id="VectorBase:GPAI006499"/>
<dbReference type="PANTHER" id="PTHR35346:SF1">
    <property type="entry name" value="BEN DOMAIN-CONTAINING PROTEIN 6"/>
    <property type="match status" value="1"/>
</dbReference>
<evidence type="ECO:0000256" key="5">
    <source>
        <dbReference type="ARBA" id="ARBA00023242"/>
    </source>
</evidence>
<dbReference type="GO" id="GO:0003677">
    <property type="term" value="F:DNA binding"/>
    <property type="evidence" value="ECO:0007669"/>
    <property type="project" value="InterPro"/>
</dbReference>
<dbReference type="GO" id="GO:0003714">
    <property type="term" value="F:transcription corepressor activity"/>
    <property type="evidence" value="ECO:0007669"/>
    <property type="project" value="InterPro"/>
</dbReference>
<keyword evidence="3" id="KW-0805">Transcription regulation</keyword>
<keyword evidence="5" id="KW-0539">Nucleus</keyword>
<name>A0A1A9Z7X5_GLOPL</name>
<keyword evidence="9" id="KW-1185">Reference proteome</keyword>
<evidence type="ECO:0000313" key="9">
    <source>
        <dbReference type="Proteomes" id="UP000092445"/>
    </source>
</evidence>
<dbReference type="AlphaFoldDB" id="A0A1A9Z7X5"/>
<dbReference type="PROSITE" id="PS51457">
    <property type="entry name" value="BEN"/>
    <property type="match status" value="1"/>
</dbReference>
<evidence type="ECO:0000313" key="8">
    <source>
        <dbReference type="EnsemblMetazoa" id="GPAI006499-PA"/>
    </source>
</evidence>
<feature type="region of interest" description="Disordered" evidence="6">
    <location>
        <begin position="79"/>
        <end position="137"/>
    </location>
</feature>
<reference evidence="9" key="1">
    <citation type="submission" date="2014-03" db="EMBL/GenBank/DDBJ databases">
        <authorList>
            <person name="Aksoy S."/>
            <person name="Warren W."/>
            <person name="Wilson R.K."/>
        </authorList>
    </citation>
    <scope>NUCLEOTIDE SEQUENCE [LARGE SCALE GENOMIC DNA]</scope>
    <source>
        <strain evidence="9">IAEA</strain>
    </source>
</reference>
<keyword evidence="2" id="KW-0678">Repressor</keyword>
<reference evidence="8" key="2">
    <citation type="submission" date="2020-05" db="UniProtKB">
        <authorList>
            <consortium name="EnsemblMetazoa"/>
        </authorList>
    </citation>
    <scope>IDENTIFICATION</scope>
    <source>
        <strain evidence="8">IAEA</strain>
    </source>
</reference>
<accession>A0A1A9Z7X5</accession>
<keyword evidence="4" id="KW-0804">Transcription</keyword>
<organism evidence="8 9">
    <name type="scientific">Glossina pallidipes</name>
    <name type="common">Tsetse fly</name>
    <dbReference type="NCBI Taxonomy" id="7398"/>
    <lineage>
        <taxon>Eukaryota</taxon>
        <taxon>Metazoa</taxon>
        <taxon>Ecdysozoa</taxon>
        <taxon>Arthropoda</taxon>
        <taxon>Hexapoda</taxon>
        <taxon>Insecta</taxon>
        <taxon>Pterygota</taxon>
        <taxon>Neoptera</taxon>
        <taxon>Endopterygota</taxon>
        <taxon>Diptera</taxon>
        <taxon>Brachycera</taxon>
        <taxon>Muscomorpha</taxon>
        <taxon>Hippoboscoidea</taxon>
        <taxon>Glossinidae</taxon>
        <taxon>Glossina</taxon>
    </lineage>
</organism>
<feature type="compositionally biased region" description="Low complexity" evidence="6">
    <location>
        <begin position="79"/>
        <end position="91"/>
    </location>
</feature>
<dbReference type="InterPro" id="IPR018379">
    <property type="entry name" value="BEN_domain"/>
</dbReference>
<dbReference type="Proteomes" id="UP000092445">
    <property type="component" value="Unassembled WGS sequence"/>
</dbReference>
<dbReference type="SMART" id="SM01025">
    <property type="entry name" value="BEN"/>
    <property type="match status" value="1"/>
</dbReference>
<dbReference type="STRING" id="7398.A0A1A9Z7X5"/>
<dbReference type="GO" id="GO:0045746">
    <property type="term" value="P:negative regulation of Notch signaling pathway"/>
    <property type="evidence" value="ECO:0007669"/>
    <property type="project" value="InterPro"/>
</dbReference>
<dbReference type="Pfam" id="PF10523">
    <property type="entry name" value="BEN"/>
    <property type="match status" value="1"/>
</dbReference>
<feature type="compositionally biased region" description="Basic and acidic residues" evidence="6">
    <location>
        <begin position="104"/>
        <end position="116"/>
    </location>
</feature>
<dbReference type="EnsemblMetazoa" id="GPAI006499-RA">
    <property type="protein sequence ID" value="GPAI006499-PA"/>
    <property type="gene ID" value="GPAI006499"/>
</dbReference>
<proteinExistence type="predicted"/>
<evidence type="ECO:0000259" key="7">
    <source>
        <dbReference type="PROSITE" id="PS51457"/>
    </source>
</evidence>
<dbReference type="GO" id="GO:0005634">
    <property type="term" value="C:nucleus"/>
    <property type="evidence" value="ECO:0007669"/>
    <property type="project" value="UniProtKB-SubCell"/>
</dbReference>
<sequence>MDKKSKEDLVVSGHRAFASWNPLFSLESPLRVRMRAVEELTFSVTMDDFPEQQKLGEALDSLVRKCEGFRNLNYCFSQSSSEQCSSSGVSSLPVTPPLDTINKSSDKSDENNDRANQDTNAAKNDSDGENSCSDEYPMRMVDDGVEMVIIGNNDTRIPAKLFDTILWNSAASAARQLLGFIFSDDELATHTLTGKPSPAFHGRERPSKSQLDPNKVTDVISIVQAKCSCNERVVRAAITTKCSDTARKYKRQSKKDQTI</sequence>
<feature type="compositionally biased region" description="Polar residues" evidence="6">
    <location>
        <begin position="117"/>
        <end position="133"/>
    </location>
</feature>
<evidence type="ECO:0000256" key="1">
    <source>
        <dbReference type="ARBA" id="ARBA00004123"/>
    </source>
</evidence>
<protein>
    <submittedName>
        <fullName evidence="8">BEN domain-containing protein</fullName>
    </submittedName>
</protein>
<comment type="subcellular location">
    <subcellularLocation>
        <location evidence="1">Nucleus</location>
    </subcellularLocation>
</comment>
<dbReference type="GO" id="GO:0045666">
    <property type="term" value="P:positive regulation of neuron differentiation"/>
    <property type="evidence" value="ECO:0007669"/>
    <property type="project" value="InterPro"/>
</dbReference>
<evidence type="ECO:0000256" key="2">
    <source>
        <dbReference type="ARBA" id="ARBA00022491"/>
    </source>
</evidence>
<feature type="domain" description="BEN" evidence="7">
    <location>
        <begin position="152"/>
        <end position="249"/>
    </location>
</feature>
<evidence type="ECO:0000256" key="3">
    <source>
        <dbReference type="ARBA" id="ARBA00023015"/>
    </source>
</evidence>
<dbReference type="Gene3D" id="1.10.10.2590">
    <property type="entry name" value="BEN domain"/>
    <property type="match status" value="1"/>
</dbReference>
<evidence type="ECO:0000256" key="4">
    <source>
        <dbReference type="ARBA" id="ARBA00023163"/>
    </source>
</evidence>
<dbReference type="PANTHER" id="PTHR35346">
    <property type="entry name" value="BEN DOMAIN-CONTAINING PROTEIN 6"/>
    <property type="match status" value="1"/>
</dbReference>
<evidence type="ECO:0000256" key="6">
    <source>
        <dbReference type="SAM" id="MobiDB-lite"/>
    </source>
</evidence>
<dbReference type="InterPro" id="IPR037496">
    <property type="entry name" value="BEND6-like"/>
</dbReference>